<dbReference type="Pfam" id="PF20091">
    <property type="entry name" value="Abhydrolase_10"/>
    <property type="match status" value="1"/>
</dbReference>
<dbReference type="AlphaFoldDB" id="A0A160V6A2"/>
<protein>
    <recommendedName>
        <fullName evidence="2">Alpha/beta hydrolase domain-containing protein</fullName>
    </recommendedName>
</protein>
<proteinExistence type="predicted"/>
<feature type="domain" description="Alpha/beta hydrolase" evidence="2">
    <location>
        <begin position="244"/>
        <end position="644"/>
    </location>
</feature>
<feature type="compositionally biased region" description="Polar residues" evidence="1">
    <location>
        <begin position="335"/>
        <end position="358"/>
    </location>
</feature>
<dbReference type="InterPro" id="IPR045394">
    <property type="entry name" value="Abhydrolase_dom"/>
</dbReference>
<organism evidence="3">
    <name type="scientific">hydrothermal vent metagenome</name>
    <dbReference type="NCBI Taxonomy" id="652676"/>
    <lineage>
        <taxon>unclassified sequences</taxon>
        <taxon>metagenomes</taxon>
        <taxon>ecological metagenomes</taxon>
    </lineage>
</organism>
<evidence type="ECO:0000256" key="1">
    <source>
        <dbReference type="SAM" id="MobiDB-lite"/>
    </source>
</evidence>
<gene>
    <name evidence="3" type="ORF">MGWOODY_Clf1662</name>
</gene>
<feature type="region of interest" description="Disordered" evidence="1">
    <location>
        <begin position="335"/>
        <end position="362"/>
    </location>
</feature>
<dbReference type="EMBL" id="FAXA01000041">
    <property type="protein sequence ID" value="CUV01311.1"/>
    <property type="molecule type" value="Genomic_DNA"/>
</dbReference>
<reference evidence="3" key="1">
    <citation type="submission" date="2015-10" db="EMBL/GenBank/DDBJ databases">
        <authorList>
            <person name="Gilbert D.G."/>
        </authorList>
    </citation>
    <scope>NUCLEOTIDE SEQUENCE</scope>
</reference>
<accession>A0A160V6A2</accession>
<evidence type="ECO:0000313" key="3">
    <source>
        <dbReference type="EMBL" id="CUV01311.1"/>
    </source>
</evidence>
<name>A0A160V6A2_9ZZZZ</name>
<sequence length="668" mass="72556">MPVTKMEIKSRTSYANGQVFGYAGAYEQLDGVFHFAVDPKNAANETIADLELAPTDSDGLVRFLSDFRILQPVDPKLGNRRILMDVPNRGKQLAIRNINSGPDQSPDAPIDPGNGFLMREGYSIVWCAWQHDVPDVPGMLRVDVPDAVTPDGPVSGKIVVTFQLNAPSQVEFLSSRNHRAYTASDVSEQAAVMTVQEHEDGPEQIIPRDQWSFARLENGQLVPDSSHVHLTTGFEPGKVYQVIYTTTGAPVVGLGMLATRDSAVFLQHASSGDGNPLAGSIDHSYTFGVSQSGRYLRLFLYLGLNFDEEGRKVFDGFMPHVAGGKMGEFNNRFAQPSSQATRSGNSLFPFSDTAQTDPETGLTDGLLSRLSARGDLPKVMYTHTPSEYWAGHGSLMHTDLTGSRDLDLPDEVRIYIFAGSQHALPTFPPEDNDADGFHGQHSFSVVDYRGLLRAALSNLDRWVTTGEAPPPSQYPRIDDGTTVPPQGVAGAFESIPGVKLPNPMRRFTRLDFGPDPRVPTKTPAVIGKVFPHLVSAVDGDANEVAGISMPLITVPLATHAGWNLRHEDIGGGGQVLSTGGASGGTLRGSTIPFAATRKERESSGDPRLSIEERYTSKEQYLELVKQAAKEKVGQRYLLEEDLEPVLEQAAQLYDYLASHVAETQAAAD</sequence>
<evidence type="ECO:0000259" key="2">
    <source>
        <dbReference type="Pfam" id="PF20091"/>
    </source>
</evidence>